<keyword evidence="2" id="KW-0378">Hydrolase</keyword>
<dbReference type="Gene3D" id="3.40.50.1820">
    <property type="entry name" value="alpha/beta hydrolase"/>
    <property type="match status" value="1"/>
</dbReference>
<evidence type="ECO:0000313" key="3">
    <source>
        <dbReference type="Proteomes" id="UP001282284"/>
    </source>
</evidence>
<dbReference type="GO" id="GO:0016787">
    <property type="term" value="F:hydrolase activity"/>
    <property type="evidence" value="ECO:0007669"/>
    <property type="project" value="UniProtKB-KW"/>
</dbReference>
<dbReference type="InterPro" id="IPR000073">
    <property type="entry name" value="AB_hydrolase_1"/>
</dbReference>
<dbReference type="InterPro" id="IPR050266">
    <property type="entry name" value="AB_hydrolase_sf"/>
</dbReference>
<dbReference type="Proteomes" id="UP001282284">
    <property type="component" value="Unassembled WGS sequence"/>
</dbReference>
<dbReference type="EMBL" id="JAUBDI010000018">
    <property type="protein sequence ID" value="MDW0114540.1"/>
    <property type="molecule type" value="Genomic_DNA"/>
</dbReference>
<dbReference type="InterPro" id="IPR029058">
    <property type="entry name" value="AB_hydrolase_fold"/>
</dbReference>
<name>A0ABU4GC36_9BACL</name>
<evidence type="ECO:0000313" key="2">
    <source>
        <dbReference type="EMBL" id="MDW0114540.1"/>
    </source>
</evidence>
<feature type="domain" description="AB hydrolase-1" evidence="1">
    <location>
        <begin position="1"/>
        <end position="212"/>
    </location>
</feature>
<gene>
    <name evidence="2" type="ORF">QT711_15180</name>
</gene>
<accession>A0ABU4GC36</accession>
<keyword evidence="3" id="KW-1185">Reference proteome</keyword>
<protein>
    <submittedName>
        <fullName evidence="2">Alpha/beta hydrolase</fullName>
    </submittedName>
</protein>
<comment type="caution">
    <text evidence="2">The sequence shown here is derived from an EMBL/GenBank/DDBJ whole genome shotgun (WGS) entry which is preliminary data.</text>
</comment>
<dbReference type="PANTHER" id="PTHR43798:SF33">
    <property type="entry name" value="HYDROLASE, PUTATIVE (AFU_ORTHOLOGUE AFUA_2G14860)-RELATED"/>
    <property type="match status" value="1"/>
</dbReference>
<dbReference type="PANTHER" id="PTHR43798">
    <property type="entry name" value="MONOACYLGLYCEROL LIPASE"/>
    <property type="match status" value="1"/>
</dbReference>
<evidence type="ECO:0000259" key="1">
    <source>
        <dbReference type="Pfam" id="PF00561"/>
    </source>
</evidence>
<proteinExistence type="predicted"/>
<organism evidence="2 3">
    <name type="scientific">Sporosarcina saromensis</name>
    <dbReference type="NCBI Taxonomy" id="359365"/>
    <lineage>
        <taxon>Bacteria</taxon>
        <taxon>Bacillati</taxon>
        <taxon>Bacillota</taxon>
        <taxon>Bacilli</taxon>
        <taxon>Bacillales</taxon>
        <taxon>Caryophanaceae</taxon>
        <taxon>Sporosarcina</taxon>
    </lineage>
</organism>
<dbReference type="SUPFAM" id="SSF53474">
    <property type="entry name" value="alpha/beta-Hydrolases"/>
    <property type="match status" value="1"/>
</dbReference>
<dbReference type="RefSeq" id="WP_317945730.1">
    <property type="nucleotide sequence ID" value="NZ_JAUBDI010000018.1"/>
</dbReference>
<reference evidence="2 3" key="1">
    <citation type="submission" date="2023-06" db="EMBL/GenBank/DDBJ databases">
        <title>Sporosarcina sp. nov., isolated from Korean traditional fermented seafood 'Jeotgal'.</title>
        <authorList>
            <person name="Yang A.I."/>
            <person name="Shin N.-R."/>
        </authorList>
    </citation>
    <scope>NUCLEOTIDE SEQUENCE [LARGE SCALE GENOMIC DNA]</scope>
    <source>
        <strain evidence="2 3">KCTC13119</strain>
    </source>
</reference>
<sequence>MDQRGCGFSEKDRPENYTLTQNVEDVEALRQHLGLNKIWSLGHSYGGIVAMSYAVKYEDHLAGLILAATAPSYSFLEKAKKHVEDVGTQEQIAMADRLWEGKFETIEELQEYDRIMAPLYSKAVATLDTRATPPKRPTIKRNVEAINKGFGDFLRTYDVREELNDLHVPTLILAGYHDWITSCSESEEMNALIPNSELHILANSSHNLFSDENTLSNQLMKDFLNKHTN</sequence>
<dbReference type="Pfam" id="PF00561">
    <property type="entry name" value="Abhydrolase_1"/>
    <property type="match status" value="1"/>
</dbReference>